<keyword evidence="2" id="KW-1185">Reference proteome</keyword>
<evidence type="ECO:0000313" key="1">
    <source>
        <dbReference type="EMBL" id="ORY22719.1"/>
    </source>
</evidence>
<name>A0A1Y2AJG3_9FUNG</name>
<reference evidence="1 2" key="1">
    <citation type="submission" date="2016-08" db="EMBL/GenBank/DDBJ databases">
        <title>A Parts List for Fungal Cellulosomes Revealed by Comparative Genomics.</title>
        <authorList>
            <consortium name="DOE Joint Genome Institute"/>
            <person name="Haitjema C.H."/>
            <person name="Gilmore S.P."/>
            <person name="Henske J.K."/>
            <person name="Solomon K.V."/>
            <person name="De Groot R."/>
            <person name="Kuo A."/>
            <person name="Mondo S.J."/>
            <person name="Salamov A.A."/>
            <person name="Labutti K."/>
            <person name="Zhao Z."/>
            <person name="Chiniquy J."/>
            <person name="Barry K."/>
            <person name="Brewer H.M."/>
            <person name="Purvine S.O."/>
            <person name="Wright A.T."/>
            <person name="Boxma B."/>
            <person name="Van Alen T."/>
            <person name="Hackstein J.H."/>
            <person name="Baker S.E."/>
            <person name="Grigoriev I.V."/>
            <person name="O'Malley M.A."/>
        </authorList>
    </citation>
    <scope>NUCLEOTIDE SEQUENCE [LARGE SCALE GENOMIC DNA]</scope>
    <source>
        <strain evidence="1 2">G1</strain>
    </source>
</reference>
<dbReference type="EMBL" id="MCOG01000243">
    <property type="protein sequence ID" value="ORY22719.1"/>
    <property type="molecule type" value="Genomic_DNA"/>
</dbReference>
<dbReference type="AlphaFoldDB" id="A0A1Y2AJG3"/>
<proteinExistence type="predicted"/>
<organism evidence="1 2">
    <name type="scientific">Neocallimastix californiae</name>
    <dbReference type="NCBI Taxonomy" id="1754190"/>
    <lineage>
        <taxon>Eukaryota</taxon>
        <taxon>Fungi</taxon>
        <taxon>Fungi incertae sedis</taxon>
        <taxon>Chytridiomycota</taxon>
        <taxon>Chytridiomycota incertae sedis</taxon>
        <taxon>Neocallimastigomycetes</taxon>
        <taxon>Neocallimastigales</taxon>
        <taxon>Neocallimastigaceae</taxon>
        <taxon>Neocallimastix</taxon>
    </lineage>
</organism>
<protein>
    <submittedName>
        <fullName evidence="1">Uncharacterized protein</fullName>
    </submittedName>
</protein>
<comment type="caution">
    <text evidence="1">The sequence shown here is derived from an EMBL/GenBank/DDBJ whole genome shotgun (WGS) entry which is preliminary data.</text>
</comment>
<accession>A0A1Y2AJG3</accession>
<sequence length="174" mass="20533">MVCSENCNYIISIRRNESDNNYDDETEEIQSIINALVNDRMNEIYHIIYNNKDSYILKDGTMDKNLKELESFPADEHINGNKRFQFIDKNRSKNNSNIILKSNIEYIPIESKLINHICPILNYYTIRAYLSDSIVDKVKQLPNVIDCQKSQRIERPKIPKRFPTPINKKSLYEL</sequence>
<dbReference type="OrthoDB" id="2146875at2759"/>
<evidence type="ECO:0000313" key="2">
    <source>
        <dbReference type="Proteomes" id="UP000193920"/>
    </source>
</evidence>
<dbReference type="Proteomes" id="UP000193920">
    <property type="component" value="Unassembled WGS sequence"/>
</dbReference>
<gene>
    <name evidence="1" type="ORF">LY90DRAFT_707046</name>
</gene>